<evidence type="ECO:0000313" key="3">
    <source>
        <dbReference type="Proteomes" id="UP001596501"/>
    </source>
</evidence>
<sequence length="121" mass="13416">MNMRVQLSMFEALTEIGVKPDAARKVERQMEAAIEAGQDAVRAEMYEQLATKADLAELRLATKADMAELKTELKADIAGVKVDISEMESRLLRAMNDQTWKLVTFVVVINGAMLGLFKLIG</sequence>
<reference evidence="3" key="1">
    <citation type="journal article" date="2019" name="Int. J. Syst. Evol. Microbiol.">
        <title>The Global Catalogue of Microorganisms (GCM) 10K type strain sequencing project: providing services to taxonomists for standard genome sequencing and annotation.</title>
        <authorList>
            <consortium name="The Broad Institute Genomics Platform"/>
            <consortium name="The Broad Institute Genome Sequencing Center for Infectious Disease"/>
            <person name="Wu L."/>
            <person name="Ma J."/>
        </authorList>
    </citation>
    <scope>NUCLEOTIDE SEQUENCE [LARGE SCALE GENOMIC DNA]</scope>
    <source>
        <strain evidence="3">CGMCC 1.12371</strain>
    </source>
</reference>
<keyword evidence="1" id="KW-1133">Transmembrane helix</keyword>
<organism evidence="2 3">
    <name type="scientific">Hydrogenophaga atypica</name>
    <dbReference type="NCBI Taxonomy" id="249409"/>
    <lineage>
        <taxon>Bacteria</taxon>
        <taxon>Pseudomonadati</taxon>
        <taxon>Pseudomonadota</taxon>
        <taxon>Betaproteobacteria</taxon>
        <taxon>Burkholderiales</taxon>
        <taxon>Comamonadaceae</taxon>
        <taxon>Hydrogenophaga</taxon>
    </lineage>
</organism>
<keyword evidence="1" id="KW-0472">Membrane</keyword>
<feature type="transmembrane region" description="Helical" evidence="1">
    <location>
        <begin position="100"/>
        <end position="120"/>
    </location>
</feature>
<evidence type="ECO:0000256" key="1">
    <source>
        <dbReference type="SAM" id="Phobius"/>
    </source>
</evidence>
<protein>
    <recommendedName>
        <fullName evidence="4">DUF1640 domain-containing protein</fullName>
    </recommendedName>
</protein>
<dbReference type="Gene3D" id="6.10.250.2700">
    <property type="match status" value="1"/>
</dbReference>
<keyword evidence="3" id="KW-1185">Reference proteome</keyword>
<dbReference type="Proteomes" id="UP001596501">
    <property type="component" value="Unassembled WGS sequence"/>
</dbReference>
<dbReference type="RefSeq" id="WP_382225427.1">
    <property type="nucleotide sequence ID" value="NZ_JBHTCA010000014.1"/>
</dbReference>
<evidence type="ECO:0000313" key="2">
    <source>
        <dbReference type="EMBL" id="MFC7410407.1"/>
    </source>
</evidence>
<dbReference type="EMBL" id="JBHTCA010000014">
    <property type="protein sequence ID" value="MFC7410407.1"/>
    <property type="molecule type" value="Genomic_DNA"/>
</dbReference>
<accession>A0ABW2QQ38</accession>
<proteinExistence type="predicted"/>
<keyword evidence="1" id="KW-0812">Transmembrane</keyword>
<comment type="caution">
    <text evidence="2">The sequence shown here is derived from an EMBL/GenBank/DDBJ whole genome shotgun (WGS) entry which is preliminary data.</text>
</comment>
<name>A0ABW2QQ38_9BURK</name>
<evidence type="ECO:0008006" key="4">
    <source>
        <dbReference type="Google" id="ProtNLM"/>
    </source>
</evidence>
<gene>
    <name evidence="2" type="ORF">ACFQPB_16195</name>
</gene>